<dbReference type="InterPro" id="IPR006145">
    <property type="entry name" value="PsdUridine_synth_RsuA/RluA"/>
</dbReference>
<feature type="transmembrane region" description="Helical" evidence="2">
    <location>
        <begin position="813"/>
        <end position="830"/>
    </location>
</feature>
<evidence type="ECO:0000256" key="1">
    <source>
        <dbReference type="SAM" id="MobiDB-lite"/>
    </source>
</evidence>
<name>A0A2A6B8U0_PRIPA</name>
<dbReference type="InterPro" id="IPR020103">
    <property type="entry name" value="PsdUridine_synth_cat_dom_sf"/>
</dbReference>
<feature type="transmembrane region" description="Helical" evidence="2">
    <location>
        <begin position="782"/>
        <end position="801"/>
    </location>
</feature>
<keyword evidence="2" id="KW-1133">Transmembrane helix</keyword>
<dbReference type="AlphaFoldDB" id="A0A2A6B8U0"/>
<feature type="domain" description="Pseudouridine synthase RsuA/RluA-like" evidence="3">
    <location>
        <begin position="284"/>
        <end position="324"/>
    </location>
</feature>
<feature type="transmembrane region" description="Helical" evidence="2">
    <location>
        <begin position="694"/>
        <end position="716"/>
    </location>
</feature>
<keyword evidence="2" id="KW-0812">Transmembrane</keyword>
<evidence type="ECO:0000313" key="7">
    <source>
        <dbReference type="Proteomes" id="UP000005239"/>
    </source>
</evidence>
<evidence type="ECO:0000259" key="4">
    <source>
        <dbReference type="Pfam" id="PF01757"/>
    </source>
</evidence>
<dbReference type="GO" id="GO:0003723">
    <property type="term" value="F:RNA binding"/>
    <property type="evidence" value="ECO:0007669"/>
    <property type="project" value="InterPro"/>
</dbReference>
<dbReference type="PANTHER" id="PTHR23028">
    <property type="entry name" value="ACETYLTRANSFERASE"/>
    <property type="match status" value="1"/>
</dbReference>
<dbReference type="InterPro" id="IPR050879">
    <property type="entry name" value="Acyltransferase_3"/>
</dbReference>
<feature type="compositionally biased region" description="Polar residues" evidence="1">
    <location>
        <begin position="42"/>
        <end position="53"/>
    </location>
</feature>
<feature type="region of interest" description="Disordered" evidence="1">
    <location>
        <begin position="40"/>
        <end position="95"/>
    </location>
</feature>
<dbReference type="GO" id="GO:0016747">
    <property type="term" value="F:acyltransferase activity, transferring groups other than amino-acyl groups"/>
    <property type="evidence" value="ECO:0007669"/>
    <property type="project" value="InterPro"/>
</dbReference>
<dbReference type="SUPFAM" id="SSF55120">
    <property type="entry name" value="Pseudouridine synthase"/>
    <property type="match status" value="1"/>
</dbReference>
<feature type="transmembrane region" description="Helical" evidence="2">
    <location>
        <begin position="506"/>
        <end position="526"/>
    </location>
</feature>
<dbReference type="GO" id="GO:0016020">
    <property type="term" value="C:membrane"/>
    <property type="evidence" value="ECO:0000318"/>
    <property type="project" value="GO_Central"/>
</dbReference>
<dbReference type="Proteomes" id="UP000005239">
    <property type="component" value="Unassembled WGS sequence"/>
</dbReference>
<evidence type="ECO:0000313" key="6">
    <source>
        <dbReference type="EnsemblMetazoa" id="PPA28165.1"/>
    </source>
</evidence>
<feature type="compositionally biased region" description="Basic and acidic residues" evidence="1">
    <location>
        <begin position="1"/>
        <end position="10"/>
    </location>
</feature>
<dbReference type="GO" id="GO:0001522">
    <property type="term" value="P:pseudouridine synthesis"/>
    <property type="evidence" value="ECO:0007669"/>
    <property type="project" value="InterPro"/>
</dbReference>
<keyword evidence="2" id="KW-0472">Membrane</keyword>
<dbReference type="GO" id="GO:0009982">
    <property type="term" value="F:pseudouridine synthase activity"/>
    <property type="evidence" value="ECO:0007669"/>
    <property type="project" value="InterPro"/>
</dbReference>
<feature type="domain" description="SGNH" evidence="5">
    <location>
        <begin position="893"/>
        <end position="1093"/>
    </location>
</feature>
<dbReference type="PROSITE" id="PS50889">
    <property type="entry name" value="S4"/>
    <property type="match status" value="1"/>
</dbReference>
<proteinExistence type="predicted"/>
<accession>A0A2A6B8U0</accession>
<dbReference type="EnsemblMetazoa" id="PPA28165.1">
    <property type="protein sequence ID" value="PPA28165.1"/>
    <property type="gene ID" value="WBGene00117719"/>
</dbReference>
<feature type="domain" description="Acyltransferase 3" evidence="4">
    <location>
        <begin position="486"/>
        <end position="794"/>
    </location>
</feature>
<dbReference type="Pfam" id="PF00849">
    <property type="entry name" value="PseudoU_synth_2"/>
    <property type="match status" value="1"/>
</dbReference>
<sequence>MDQSILDKRNKSAGRPPSQSSLACSDVLLSAYVMSDTGCASPITSEAASTNVSGDYKATIKRPATENEEEAPVKQARLEESTEEKEEGKESIVKAEEQKRAEKEIDRVTKKKERISRQAKFAFDADDDIPMNIPVTVKNGVRHLAPYWTVYRTRAKGRWFGRKLVDVFSQEFLSTNVNYARVATRLGRIWVNGKQMKNVDYVIQNNDTIEHWGHRHEHPILDEEIRIVADTPSLLVIDKPASMPVHACGQYAVHTVLGQLRVREEIVVKEPIGTLVVSMGIQCIRPDGKHALTRFRRMWTDGTQSVVRAEIETGRTHQIRVHLQYLGYPIANDKLYNCPEVWPKGGKGAEFGMTYEELGIRVQAAHKASLWHETVNEDYVGKMERLANQDELELAADAPEISRWERPDYDPVCLSCNVTKKETPMDHFRIFLHCLNYETAKWSYSTPLPKWAEQPNEESTSVSSPDLMLPYPTASKCISKPQKRQDIQCLRGISIIAVILVHTRPLLFPLGYLGVDVFFIMSGYLISSILSRRPSLTQFYKRRFIRIVPVYAAMLLVVVSIAAFLFAPTDFADVATSTKWCLIFARNIHQILESKDYWAQTSEFSQFLHTWSLAVEIQFYLVAPLLHFIITSTLGGKLKIPKTLTLAAVSMIFYSLSDATSQFYSLHCRIWQFMLGFLVACSSVKIPEVFENRLRWASALSFCLTMIISVVVLGGFSTGADRIVVSTCAALLILIGEVHQSRVLTNPLLTVIGNYSYELYLIHWPVIVAFQYSMMFDGIEKSVLLVLMMITFFLVLLKIYYDINRLKATFKTNFVYTSIIYAVIIAILIVKAKSNHLEQKDSTDDLRTSAMKWAMGYEFFPLPPHEKDREATEWKSYRNPSHVEFSYLVRGSGNLSILLLGNSFGFRASPVIAEVLTGSFRILRVFTELGCPILTSQSNCTKFHEAFKIVLEKMKPDITWVIAKEPGFFTYSEAELAKQVESSVQLLKVHSKIVIIDGQSDYFGFKLDPRMTMIRRLQLRKMNFSDLQTALHQKEWEVMRSISGPTILFNNVSEQMCDADACPLYNAVNLHHYYGDRDGHFNQEGLKRLRPGYEAITREAVKILGYK</sequence>
<dbReference type="Pfam" id="PF01757">
    <property type="entry name" value="Acyl_transf_3"/>
    <property type="match status" value="1"/>
</dbReference>
<keyword evidence="7" id="KW-1185">Reference proteome</keyword>
<gene>
    <name evidence="6" type="primary">WBGene00117719</name>
</gene>
<protein>
    <submittedName>
        <fullName evidence="6">Acyltransferase</fullName>
    </submittedName>
</protein>
<reference evidence="7" key="1">
    <citation type="journal article" date="2008" name="Nat. Genet.">
        <title>The Pristionchus pacificus genome provides a unique perspective on nematode lifestyle and parasitism.</title>
        <authorList>
            <person name="Dieterich C."/>
            <person name="Clifton S.W."/>
            <person name="Schuster L.N."/>
            <person name="Chinwalla A."/>
            <person name="Delehaunty K."/>
            <person name="Dinkelacker I."/>
            <person name="Fulton L."/>
            <person name="Fulton R."/>
            <person name="Godfrey J."/>
            <person name="Minx P."/>
            <person name="Mitreva M."/>
            <person name="Roeseler W."/>
            <person name="Tian H."/>
            <person name="Witte H."/>
            <person name="Yang S.P."/>
            <person name="Wilson R.K."/>
            <person name="Sommer R.J."/>
        </authorList>
    </citation>
    <scope>NUCLEOTIDE SEQUENCE [LARGE SCALE GENOMIC DNA]</scope>
    <source>
        <strain evidence="7">PS312</strain>
    </source>
</reference>
<feature type="transmembrane region" description="Helical" evidence="2">
    <location>
        <begin position="617"/>
        <end position="636"/>
    </location>
</feature>
<organism evidence="6 7">
    <name type="scientific">Pristionchus pacificus</name>
    <name type="common">Parasitic nematode worm</name>
    <dbReference type="NCBI Taxonomy" id="54126"/>
    <lineage>
        <taxon>Eukaryota</taxon>
        <taxon>Metazoa</taxon>
        <taxon>Ecdysozoa</taxon>
        <taxon>Nematoda</taxon>
        <taxon>Chromadorea</taxon>
        <taxon>Rhabditida</taxon>
        <taxon>Rhabditina</taxon>
        <taxon>Diplogasteromorpha</taxon>
        <taxon>Diplogasteroidea</taxon>
        <taxon>Neodiplogasteridae</taxon>
        <taxon>Pristionchus</taxon>
    </lineage>
</organism>
<evidence type="ECO:0000259" key="5">
    <source>
        <dbReference type="Pfam" id="PF19040"/>
    </source>
</evidence>
<reference evidence="6" key="2">
    <citation type="submission" date="2022-06" db="UniProtKB">
        <authorList>
            <consortium name="EnsemblMetazoa"/>
        </authorList>
    </citation>
    <scope>IDENTIFICATION</scope>
    <source>
        <strain evidence="6">PS312</strain>
    </source>
</reference>
<accession>A0A8R1UIS5</accession>
<dbReference type="Pfam" id="PF19040">
    <property type="entry name" value="SGNH"/>
    <property type="match status" value="1"/>
</dbReference>
<feature type="region of interest" description="Disordered" evidence="1">
    <location>
        <begin position="1"/>
        <end position="21"/>
    </location>
</feature>
<dbReference type="PANTHER" id="PTHR23028:SF53">
    <property type="entry name" value="ACYL_TRANSF_3 DOMAIN-CONTAINING PROTEIN"/>
    <property type="match status" value="1"/>
</dbReference>
<feature type="transmembrane region" description="Helical" evidence="2">
    <location>
        <begin position="547"/>
        <end position="567"/>
    </location>
</feature>
<dbReference type="GO" id="GO:0000271">
    <property type="term" value="P:polysaccharide biosynthetic process"/>
    <property type="evidence" value="ECO:0000318"/>
    <property type="project" value="GO_Central"/>
</dbReference>
<dbReference type="Gene3D" id="3.30.2350.10">
    <property type="entry name" value="Pseudouridine synthase"/>
    <property type="match status" value="1"/>
</dbReference>
<evidence type="ECO:0000259" key="3">
    <source>
        <dbReference type="Pfam" id="PF00849"/>
    </source>
</evidence>
<dbReference type="InterPro" id="IPR002656">
    <property type="entry name" value="Acyl_transf_3_dom"/>
</dbReference>
<feature type="compositionally biased region" description="Basic and acidic residues" evidence="1">
    <location>
        <begin position="76"/>
        <end position="95"/>
    </location>
</feature>
<evidence type="ECO:0000256" key="2">
    <source>
        <dbReference type="SAM" id="Phobius"/>
    </source>
</evidence>
<dbReference type="InterPro" id="IPR043968">
    <property type="entry name" value="SGNH"/>
</dbReference>